<dbReference type="EMBL" id="LR130778">
    <property type="protein sequence ID" value="VDN47351.1"/>
    <property type="molecule type" value="Genomic_DNA"/>
</dbReference>
<proteinExistence type="predicted"/>
<dbReference type="AlphaFoldDB" id="A0A3P7PVU6"/>
<gene>
    <name evidence="1" type="ORF">PATL70BA_1466</name>
</gene>
<keyword evidence="2" id="KW-1185">Reference proteome</keyword>
<evidence type="ECO:0000313" key="2">
    <source>
        <dbReference type="Proteomes" id="UP000279029"/>
    </source>
</evidence>
<protein>
    <submittedName>
        <fullName evidence="1">Uncharacterized protein</fullName>
    </submittedName>
</protein>
<name>A0A3P7PVU6_9FIRM</name>
<sequence>MHSQNDKTQVALHIRKVYDSQMAVNQLPRKGLTGNPNLRRHLL</sequence>
<dbReference type="Proteomes" id="UP000279029">
    <property type="component" value="Chromosome"/>
</dbReference>
<dbReference type="KEGG" id="cbar:PATL70BA_1466"/>
<evidence type="ECO:0000313" key="1">
    <source>
        <dbReference type="EMBL" id="VDN47351.1"/>
    </source>
</evidence>
<reference evidence="1 2" key="1">
    <citation type="submission" date="2018-09" db="EMBL/GenBank/DDBJ databases">
        <authorList>
            <person name="Postec A."/>
        </authorList>
    </citation>
    <scope>NUCLEOTIDE SEQUENCE [LARGE SCALE GENOMIC DNA]</scope>
    <source>
        <strain evidence="1">70B-A</strain>
    </source>
</reference>
<organism evidence="1 2">
    <name type="scientific">Petrocella atlantisensis</name>
    <dbReference type="NCBI Taxonomy" id="2173034"/>
    <lineage>
        <taxon>Bacteria</taxon>
        <taxon>Bacillati</taxon>
        <taxon>Bacillota</taxon>
        <taxon>Clostridia</taxon>
        <taxon>Lachnospirales</taxon>
        <taxon>Vallitaleaceae</taxon>
        <taxon>Petrocella</taxon>
    </lineage>
</organism>
<accession>A0A3P7PVU6</accession>